<feature type="compositionally biased region" description="Acidic residues" evidence="1">
    <location>
        <begin position="90"/>
        <end position="99"/>
    </location>
</feature>
<dbReference type="Proteomes" id="UP000509750">
    <property type="component" value="Chromosome"/>
</dbReference>
<dbReference type="KEGG" id="halg:HUG10_09840"/>
<name>A0A7D5KLU4_9EURY</name>
<proteinExistence type="predicted"/>
<keyword evidence="4" id="KW-1185">Reference proteome</keyword>
<dbReference type="OrthoDB" id="312428at2157"/>
<evidence type="ECO:0000259" key="2">
    <source>
        <dbReference type="Pfam" id="PF26418"/>
    </source>
</evidence>
<evidence type="ECO:0000256" key="1">
    <source>
        <dbReference type="SAM" id="MobiDB-lite"/>
    </source>
</evidence>
<protein>
    <recommendedName>
        <fullName evidence="2">DUF8113 domain-containing protein</fullName>
    </recommendedName>
</protein>
<feature type="region of interest" description="Disordered" evidence="1">
    <location>
        <begin position="89"/>
        <end position="109"/>
    </location>
</feature>
<evidence type="ECO:0000313" key="4">
    <source>
        <dbReference type="Proteomes" id="UP000509750"/>
    </source>
</evidence>
<accession>A0A7D5KLU4</accession>
<organism evidence="3 4">
    <name type="scientific">Halorarum halophilum</name>
    <dbReference type="NCBI Taxonomy" id="2743090"/>
    <lineage>
        <taxon>Archaea</taxon>
        <taxon>Methanobacteriati</taxon>
        <taxon>Methanobacteriota</taxon>
        <taxon>Stenosarchaea group</taxon>
        <taxon>Halobacteria</taxon>
        <taxon>Halobacteriales</taxon>
        <taxon>Haloferacaceae</taxon>
        <taxon>Halorarum</taxon>
    </lineage>
</organism>
<dbReference type="GeneID" id="56029135"/>
<gene>
    <name evidence="3" type="ORF">HUG10_09840</name>
</gene>
<dbReference type="AlphaFoldDB" id="A0A7D5KLU4"/>
<evidence type="ECO:0000313" key="3">
    <source>
        <dbReference type="EMBL" id="QLG27835.1"/>
    </source>
</evidence>
<feature type="domain" description="DUF8113" evidence="2">
    <location>
        <begin position="6"/>
        <end position="93"/>
    </location>
</feature>
<dbReference type="RefSeq" id="WP_179169410.1">
    <property type="nucleotide sequence ID" value="NZ_CP058529.1"/>
</dbReference>
<reference evidence="3 4" key="1">
    <citation type="submission" date="2020-07" db="EMBL/GenBank/DDBJ databases">
        <title>Gai3-2, isolated from salt lake.</title>
        <authorList>
            <person name="Cui H."/>
            <person name="Shi X."/>
        </authorList>
    </citation>
    <scope>NUCLEOTIDE SEQUENCE [LARGE SCALE GENOMIC DNA]</scope>
    <source>
        <strain evidence="3 4">Gai3-2</strain>
    </source>
</reference>
<dbReference type="EMBL" id="CP058529">
    <property type="protein sequence ID" value="QLG27835.1"/>
    <property type="molecule type" value="Genomic_DNA"/>
</dbReference>
<dbReference type="InterPro" id="IPR058426">
    <property type="entry name" value="DUF8113"/>
</dbReference>
<sequence length="109" mass="11640">MSDEHTTDDAFERELANARSLLDAEDVTAIHVGVVHGEEVDTAFAQTADDPEGEGLRALTLLATHLRLVAEEAGVDYETVAADAARLADSVEELPDMGDDSGSQSERED</sequence>
<dbReference type="Pfam" id="PF26418">
    <property type="entry name" value="DUF8113"/>
    <property type="match status" value="1"/>
</dbReference>